<dbReference type="OrthoDB" id="9804819at2"/>
<dbReference type="EMBL" id="CP013614">
    <property type="protein sequence ID" value="ALS02222.1"/>
    <property type="molecule type" value="Genomic_DNA"/>
</dbReference>
<proteinExistence type="inferred from homology"/>
<dbReference type="Gene3D" id="3.40.50.300">
    <property type="entry name" value="P-loop containing nucleotide triphosphate hydrolases"/>
    <property type="match status" value="1"/>
</dbReference>
<evidence type="ECO:0000256" key="2">
    <source>
        <dbReference type="ARBA" id="ARBA00022448"/>
    </source>
</evidence>
<dbReference type="Proteomes" id="UP000065511">
    <property type="component" value="Chromosome"/>
</dbReference>
<dbReference type="GO" id="GO:0016887">
    <property type="term" value="F:ATP hydrolysis activity"/>
    <property type="evidence" value="ECO:0007669"/>
    <property type="project" value="InterPro"/>
</dbReference>
<evidence type="ECO:0000313" key="7">
    <source>
        <dbReference type="EMBL" id="OJG92420.1"/>
    </source>
</evidence>
<name>A0A0S3KD91_9ENTE</name>
<organism evidence="7 9">
    <name type="scientific">Enterococcus silesiacus</name>
    <dbReference type="NCBI Taxonomy" id="332949"/>
    <lineage>
        <taxon>Bacteria</taxon>
        <taxon>Bacillati</taxon>
        <taxon>Bacillota</taxon>
        <taxon>Bacilli</taxon>
        <taxon>Lactobacillales</taxon>
        <taxon>Enterococcaceae</taxon>
        <taxon>Enterococcus</taxon>
    </lineage>
</organism>
<dbReference type="Pfam" id="PF00005">
    <property type="entry name" value="ABC_tran"/>
    <property type="match status" value="1"/>
</dbReference>
<protein>
    <submittedName>
        <fullName evidence="6">ABC transporter ATP-binding protein</fullName>
    </submittedName>
</protein>
<reference evidence="6 8" key="2">
    <citation type="submission" date="2015-12" db="EMBL/GenBank/DDBJ databases">
        <authorList>
            <person name="Lauer A."/>
            <person name="Humrighouse B."/>
            <person name="Loparev V."/>
            <person name="Shewmaker P.L."/>
            <person name="Whitney A.M."/>
            <person name="McLaughlin R.W."/>
        </authorList>
    </citation>
    <scope>NUCLEOTIDE SEQUENCE [LARGE SCALE GENOMIC DNA]</scope>
    <source>
        <strain evidence="6 8">LMG 23085</strain>
    </source>
</reference>
<dbReference type="PROSITE" id="PS00211">
    <property type="entry name" value="ABC_TRANSPORTER_1"/>
    <property type="match status" value="1"/>
</dbReference>
<comment type="similarity">
    <text evidence="1">Belongs to the ABC transporter superfamily.</text>
</comment>
<dbReference type="InterPro" id="IPR017871">
    <property type="entry name" value="ABC_transporter-like_CS"/>
</dbReference>
<sequence>MKVASRSNYLVKTDDLFKTYKEYHAVNEVSMTINKGDIYGFIGKNGAGKTTFIRLLTQLIEKSSGNLKFNAVNKMKMGAVIEGPVCYPYLSARDNLKYYAIQRNIKNKKRIDEVLEFVGLANVDKKKVFKDYSLGMKQRLGIGLAILDNPEFLILDEPVNGLDPQGIVEIREIIHRLNKEFGTTILISSHILTELSLVASRYGIINEGSLIKELTSEELAEECGRSISLKSSVASLTIQLLNKNNYQVEQKDDLIVIKAEKETMPAIAKLLFEHNIYLTHFEYREENLEEYYLNLIDGRAKHD</sequence>
<evidence type="ECO:0000313" key="8">
    <source>
        <dbReference type="Proteomes" id="UP000065511"/>
    </source>
</evidence>
<keyword evidence="2" id="KW-0813">Transport</keyword>
<dbReference type="Proteomes" id="UP000183039">
    <property type="component" value="Unassembled WGS sequence"/>
</dbReference>
<evidence type="ECO:0000259" key="5">
    <source>
        <dbReference type="PROSITE" id="PS50893"/>
    </source>
</evidence>
<dbReference type="InterPro" id="IPR003439">
    <property type="entry name" value="ABC_transporter-like_ATP-bd"/>
</dbReference>
<dbReference type="RefSeq" id="WP_071877150.1">
    <property type="nucleotide sequence ID" value="NZ_JXLC01000006.1"/>
</dbReference>
<dbReference type="KEGG" id="ess:ATZ33_12760"/>
<evidence type="ECO:0000256" key="4">
    <source>
        <dbReference type="ARBA" id="ARBA00022840"/>
    </source>
</evidence>
<keyword evidence="8" id="KW-1185">Reference proteome</keyword>
<evidence type="ECO:0000313" key="6">
    <source>
        <dbReference type="EMBL" id="ALS02222.1"/>
    </source>
</evidence>
<dbReference type="AlphaFoldDB" id="A0A0S3KD91"/>
<dbReference type="InterPro" id="IPR003593">
    <property type="entry name" value="AAA+_ATPase"/>
</dbReference>
<accession>A0A0S3KD91</accession>
<dbReference type="PROSITE" id="PS50893">
    <property type="entry name" value="ABC_TRANSPORTER_2"/>
    <property type="match status" value="1"/>
</dbReference>
<evidence type="ECO:0000256" key="3">
    <source>
        <dbReference type="ARBA" id="ARBA00022741"/>
    </source>
</evidence>
<feature type="domain" description="ABC transporter" evidence="5">
    <location>
        <begin position="11"/>
        <end position="232"/>
    </location>
</feature>
<dbReference type="GO" id="GO:0005524">
    <property type="term" value="F:ATP binding"/>
    <property type="evidence" value="ECO:0007669"/>
    <property type="project" value="UniProtKB-KW"/>
</dbReference>
<keyword evidence="3" id="KW-0547">Nucleotide-binding</keyword>
<keyword evidence="4 6" id="KW-0067">ATP-binding</keyword>
<dbReference type="InterPro" id="IPR027417">
    <property type="entry name" value="P-loop_NTPase"/>
</dbReference>
<evidence type="ECO:0000256" key="1">
    <source>
        <dbReference type="ARBA" id="ARBA00005417"/>
    </source>
</evidence>
<gene>
    <name evidence="6" type="ORF">ATZ33_12760</name>
    <name evidence="7" type="ORF">RV15_GL003213</name>
</gene>
<dbReference type="SMART" id="SM00382">
    <property type="entry name" value="AAA"/>
    <property type="match status" value="1"/>
</dbReference>
<dbReference type="PANTHER" id="PTHR43335:SF4">
    <property type="entry name" value="ABC TRANSPORTER, ATP-BINDING PROTEIN"/>
    <property type="match status" value="1"/>
</dbReference>
<dbReference type="EMBL" id="JXLC01000006">
    <property type="protein sequence ID" value="OJG92420.1"/>
    <property type="molecule type" value="Genomic_DNA"/>
</dbReference>
<reference evidence="7 9" key="1">
    <citation type="submission" date="2014-12" db="EMBL/GenBank/DDBJ databases">
        <title>Draft genome sequences of 29 type strains of Enterococci.</title>
        <authorList>
            <person name="Zhong Z."/>
            <person name="Sun Z."/>
            <person name="Liu W."/>
            <person name="Zhang W."/>
            <person name="Zhang H."/>
        </authorList>
    </citation>
    <scope>NUCLEOTIDE SEQUENCE [LARGE SCALE GENOMIC DNA]</scope>
    <source>
        <strain evidence="7 9">DSM 22801</strain>
    </source>
</reference>
<evidence type="ECO:0000313" key="9">
    <source>
        <dbReference type="Proteomes" id="UP000183039"/>
    </source>
</evidence>
<dbReference type="PANTHER" id="PTHR43335">
    <property type="entry name" value="ABC TRANSPORTER, ATP-BINDING PROTEIN"/>
    <property type="match status" value="1"/>
</dbReference>
<dbReference type="SUPFAM" id="SSF52540">
    <property type="entry name" value="P-loop containing nucleoside triphosphate hydrolases"/>
    <property type="match status" value="1"/>
</dbReference>